<accession>A0A1Y2ITY2</accession>
<sequence>MRLRARARLVMISRGVDQSRARCSEYRLNTGARLSLPISRRFPESGVTCDRLLFSRASHTDLSARLREFLLVGSVGMGPFWLHRHFSRGFHIYPLPLQLPMF</sequence>
<evidence type="ECO:0000313" key="2">
    <source>
        <dbReference type="Proteomes" id="UP000193067"/>
    </source>
</evidence>
<reference evidence="1 2" key="1">
    <citation type="journal article" date="2015" name="Biotechnol. Biofuels">
        <title>Enhanced degradation of softwood versus hardwood by the white-rot fungus Pycnoporus coccineus.</title>
        <authorList>
            <person name="Couturier M."/>
            <person name="Navarro D."/>
            <person name="Chevret D."/>
            <person name="Henrissat B."/>
            <person name="Piumi F."/>
            <person name="Ruiz-Duenas F.J."/>
            <person name="Martinez A.T."/>
            <person name="Grigoriev I.V."/>
            <person name="Riley R."/>
            <person name="Lipzen A."/>
            <person name="Berrin J.G."/>
            <person name="Master E.R."/>
            <person name="Rosso M.N."/>
        </authorList>
    </citation>
    <scope>NUCLEOTIDE SEQUENCE [LARGE SCALE GENOMIC DNA]</scope>
    <source>
        <strain evidence="1 2">BRFM310</strain>
    </source>
</reference>
<proteinExistence type="predicted"/>
<dbReference type="EMBL" id="KZ084098">
    <property type="protein sequence ID" value="OSD04133.1"/>
    <property type="molecule type" value="Genomic_DNA"/>
</dbReference>
<protein>
    <submittedName>
        <fullName evidence="1">Uncharacterized protein</fullName>
    </submittedName>
</protein>
<gene>
    <name evidence="1" type="ORF">PYCCODRAFT_179436</name>
</gene>
<dbReference type="Proteomes" id="UP000193067">
    <property type="component" value="Unassembled WGS sequence"/>
</dbReference>
<evidence type="ECO:0000313" key="1">
    <source>
        <dbReference type="EMBL" id="OSD04133.1"/>
    </source>
</evidence>
<keyword evidence="2" id="KW-1185">Reference proteome</keyword>
<dbReference type="AlphaFoldDB" id="A0A1Y2ITY2"/>
<organism evidence="1 2">
    <name type="scientific">Trametes coccinea (strain BRFM310)</name>
    <name type="common">Pycnoporus coccineus</name>
    <dbReference type="NCBI Taxonomy" id="1353009"/>
    <lineage>
        <taxon>Eukaryota</taxon>
        <taxon>Fungi</taxon>
        <taxon>Dikarya</taxon>
        <taxon>Basidiomycota</taxon>
        <taxon>Agaricomycotina</taxon>
        <taxon>Agaricomycetes</taxon>
        <taxon>Polyporales</taxon>
        <taxon>Polyporaceae</taxon>
        <taxon>Trametes</taxon>
    </lineage>
</organism>
<name>A0A1Y2ITY2_TRAC3</name>